<dbReference type="InterPro" id="IPR032466">
    <property type="entry name" value="Metal_Hydrolase"/>
</dbReference>
<proteinExistence type="inferred from homology"/>
<dbReference type="InterPro" id="IPR011059">
    <property type="entry name" value="Metal-dep_hydrolase_composite"/>
</dbReference>
<accession>A0A1H9B3E5</accession>
<dbReference type="InterPro" id="IPR050287">
    <property type="entry name" value="MTA/SAH_deaminase"/>
</dbReference>
<sequence length="465" mass="50579">MSEAENAAESVDLLIKGCDVVALDGSNTVQSDGAIAIRGKRIVWIGKASDAGRFVARSVVDGSGKIALPGMIDAHFHTGQQLLRGKLHEIARRRPLKLPVWKNYLIPFESCLEPEDVYLSGLVAYTNMIQVGTTCFAESGGPHPDEMGRAAVDVGIRGFVALSTVDQSEQIGADVPANMLMTRDEALERNVALVNRWKDGDRVKAWLALRQIIVCSPGLIRDIGAAARELDVKIHTHLCEGSYEIDYALEKFGKRPAEWLDEMGVLSHHLHCAHSVMLSPNEVDLYVKHRPSACHCAFGNYSIGNPRLVEMWRRGIDIGLGTDGPGAGGTLDIFQVAHTARVGQQAMNSALFHQRDPISAEELLRVATNGGARALGIQNEIGSLEVGKKADILLCDADSMDHVPVYDPLFVAAACVVGRDVSTVVVDGEVVMKNREMLTVDVEAIRAKLKERLPVISERFERLVG</sequence>
<evidence type="ECO:0000259" key="3">
    <source>
        <dbReference type="Pfam" id="PF01979"/>
    </source>
</evidence>
<organism evidence="4 5">
    <name type="scientific">Faunimonas pinastri</name>
    <dbReference type="NCBI Taxonomy" id="1855383"/>
    <lineage>
        <taxon>Bacteria</taxon>
        <taxon>Pseudomonadati</taxon>
        <taxon>Pseudomonadota</taxon>
        <taxon>Alphaproteobacteria</taxon>
        <taxon>Hyphomicrobiales</taxon>
        <taxon>Afifellaceae</taxon>
        <taxon>Faunimonas</taxon>
    </lineage>
</organism>
<name>A0A1H9B3E5_9HYPH</name>
<dbReference type="SUPFAM" id="SSF51556">
    <property type="entry name" value="Metallo-dependent hydrolases"/>
    <property type="match status" value="1"/>
</dbReference>
<dbReference type="EMBL" id="FOFG01000001">
    <property type="protein sequence ID" value="SEP82728.1"/>
    <property type="molecule type" value="Genomic_DNA"/>
</dbReference>
<comment type="similarity">
    <text evidence="1">Belongs to the metallo-dependent hydrolases superfamily. ATZ/TRZ family.</text>
</comment>
<dbReference type="InterPro" id="IPR006680">
    <property type="entry name" value="Amidohydro-rel"/>
</dbReference>
<evidence type="ECO:0000256" key="2">
    <source>
        <dbReference type="ARBA" id="ARBA00022801"/>
    </source>
</evidence>
<keyword evidence="2" id="KW-0378">Hydrolase</keyword>
<dbReference type="STRING" id="1855383.SAMN05216548_101582"/>
<dbReference type="AlphaFoldDB" id="A0A1H9B3E5"/>
<dbReference type="RefSeq" id="WP_092495044.1">
    <property type="nucleotide sequence ID" value="NZ_FOFG01000001.1"/>
</dbReference>
<dbReference type="OrthoDB" id="9796020at2"/>
<gene>
    <name evidence="4" type="ORF">SAMN05216548_101582</name>
</gene>
<feature type="domain" description="Amidohydrolase-related" evidence="3">
    <location>
        <begin position="66"/>
        <end position="431"/>
    </location>
</feature>
<evidence type="ECO:0000313" key="5">
    <source>
        <dbReference type="Proteomes" id="UP000199647"/>
    </source>
</evidence>
<dbReference type="Pfam" id="PF01979">
    <property type="entry name" value="Amidohydro_1"/>
    <property type="match status" value="1"/>
</dbReference>
<reference evidence="4 5" key="1">
    <citation type="submission" date="2016-10" db="EMBL/GenBank/DDBJ databases">
        <authorList>
            <person name="de Groot N.N."/>
        </authorList>
    </citation>
    <scope>NUCLEOTIDE SEQUENCE [LARGE SCALE GENOMIC DNA]</scope>
    <source>
        <strain evidence="4 5">A52C2</strain>
    </source>
</reference>
<dbReference type="PANTHER" id="PTHR43794">
    <property type="entry name" value="AMINOHYDROLASE SSNA-RELATED"/>
    <property type="match status" value="1"/>
</dbReference>
<dbReference type="Proteomes" id="UP000199647">
    <property type="component" value="Unassembled WGS sequence"/>
</dbReference>
<dbReference type="GO" id="GO:0016810">
    <property type="term" value="F:hydrolase activity, acting on carbon-nitrogen (but not peptide) bonds"/>
    <property type="evidence" value="ECO:0007669"/>
    <property type="project" value="InterPro"/>
</dbReference>
<dbReference type="SUPFAM" id="SSF51338">
    <property type="entry name" value="Composite domain of metallo-dependent hydrolases"/>
    <property type="match status" value="1"/>
</dbReference>
<dbReference type="PANTHER" id="PTHR43794:SF11">
    <property type="entry name" value="AMIDOHYDROLASE-RELATED DOMAIN-CONTAINING PROTEIN"/>
    <property type="match status" value="1"/>
</dbReference>
<keyword evidence="5" id="KW-1185">Reference proteome</keyword>
<dbReference type="Gene3D" id="3.20.20.140">
    <property type="entry name" value="Metal-dependent hydrolases"/>
    <property type="match status" value="1"/>
</dbReference>
<protein>
    <submittedName>
        <fullName evidence="4">5-methylthioadenosine/S-adenosylhomocysteine deaminase</fullName>
    </submittedName>
</protein>
<evidence type="ECO:0000313" key="4">
    <source>
        <dbReference type="EMBL" id="SEP82728.1"/>
    </source>
</evidence>
<dbReference type="Gene3D" id="2.30.40.10">
    <property type="entry name" value="Urease, subunit C, domain 1"/>
    <property type="match status" value="1"/>
</dbReference>
<evidence type="ECO:0000256" key="1">
    <source>
        <dbReference type="ARBA" id="ARBA00006745"/>
    </source>
</evidence>